<name>A0A9D1EWS9_9BACT</name>
<dbReference type="InterPro" id="IPR023137">
    <property type="entry name" value="BrxA_sf"/>
</dbReference>
<accession>A0A9D1EWS9</accession>
<protein>
    <submittedName>
        <fullName evidence="1">DUF1819 family protein</fullName>
    </submittedName>
</protein>
<gene>
    <name evidence="1" type="ORF">IAC10_01875</name>
</gene>
<proteinExistence type="predicted"/>
<evidence type="ECO:0000313" key="1">
    <source>
        <dbReference type="EMBL" id="HIS35368.1"/>
    </source>
</evidence>
<comment type="caution">
    <text evidence="1">The sequence shown here is derived from an EMBL/GenBank/DDBJ whole genome shotgun (WGS) entry which is preliminary data.</text>
</comment>
<dbReference type="EMBL" id="DVIU01000040">
    <property type="protein sequence ID" value="HIS35368.1"/>
    <property type="molecule type" value="Genomic_DNA"/>
</dbReference>
<dbReference type="Gene3D" id="1.10.3540.10">
    <property type="entry name" value="uncharacterized protein from magnetospirillum magneticum domain"/>
    <property type="match status" value="1"/>
</dbReference>
<evidence type="ECO:0000313" key="2">
    <source>
        <dbReference type="Proteomes" id="UP000823928"/>
    </source>
</evidence>
<dbReference type="AlphaFoldDB" id="A0A9D1EWS9"/>
<organism evidence="1 2">
    <name type="scientific">Candidatus Scatousia excrementigallinarum</name>
    <dbReference type="NCBI Taxonomy" id="2840935"/>
    <lineage>
        <taxon>Bacteria</taxon>
        <taxon>Candidatus Scatousia</taxon>
    </lineage>
</organism>
<reference evidence="1" key="1">
    <citation type="submission" date="2020-10" db="EMBL/GenBank/DDBJ databases">
        <authorList>
            <person name="Gilroy R."/>
        </authorList>
    </citation>
    <scope>NUCLEOTIDE SEQUENCE</scope>
    <source>
        <strain evidence="1">6276</strain>
    </source>
</reference>
<dbReference type="Proteomes" id="UP000823928">
    <property type="component" value="Unassembled WGS sequence"/>
</dbReference>
<reference evidence="1" key="2">
    <citation type="journal article" date="2021" name="PeerJ">
        <title>Extensive microbial diversity within the chicken gut microbiome revealed by metagenomics and culture.</title>
        <authorList>
            <person name="Gilroy R."/>
            <person name="Ravi A."/>
            <person name="Getino M."/>
            <person name="Pursley I."/>
            <person name="Horton D.L."/>
            <person name="Alikhan N.F."/>
            <person name="Baker D."/>
            <person name="Gharbi K."/>
            <person name="Hall N."/>
            <person name="Watson M."/>
            <person name="Adriaenssens E.M."/>
            <person name="Foster-Nyarko E."/>
            <person name="Jarju S."/>
            <person name="Secka A."/>
            <person name="Antonio M."/>
            <person name="Oren A."/>
            <person name="Chaudhuri R.R."/>
            <person name="La Ragione R."/>
            <person name="Hildebrand F."/>
            <person name="Pallen M.J."/>
        </authorList>
    </citation>
    <scope>NUCLEOTIDE SEQUENCE</scope>
    <source>
        <strain evidence="1">6276</strain>
    </source>
</reference>
<dbReference type="InterPro" id="IPR014948">
    <property type="entry name" value="BrxA"/>
</dbReference>
<sequence>MAESKEQLKANSKYSGSGGLTREQFLFHEMRITAKLMNSGLDDKQIAEAIIRDNLFQYPTEKSLRNVLGGCIRRLKALHDETLVAAVALQPVDVAKQIGLYAMMKNSSLVYDFMVDVIGEKYRLKDLSFGKTDVNAFFFRIQEQDDYVATWTDSTINKIKQVLIKTLVETEYLDNIKSNKLNPVWIDSILLNSIKSNGDYAALPAFNYFE</sequence>
<dbReference type="Pfam" id="PF08849">
    <property type="entry name" value="BrxA"/>
    <property type="match status" value="1"/>
</dbReference>